<evidence type="ECO:0000313" key="2">
    <source>
        <dbReference type="Proteomes" id="UP000632063"/>
    </source>
</evidence>
<accession>A0ABR9CLZ7</accession>
<name>A0ABR9CLZ7_9HYPH</name>
<reference evidence="1 2" key="2">
    <citation type="journal article" date="2021" name="Int. J. Syst. Evol. Microbiol.">
        <title>Roseibium litorale sp. nov., isolated from a tidal flat sediment and proposal for the reclassification of Labrenzia polysiphoniae as Roseibium polysiphoniae comb. nov.</title>
        <authorList>
            <person name="Liu Y."/>
            <person name="Pei T."/>
            <person name="Du J."/>
            <person name="Chao M."/>
            <person name="Deng M.R."/>
            <person name="Zhu H."/>
        </authorList>
    </citation>
    <scope>NUCLEOTIDE SEQUENCE [LARGE SCALE GENOMIC DNA]</scope>
    <source>
        <strain evidence="1 2">4C16A</strain>
    </source>
</reference>
<dbReference type="EMBL" id="JACYXI010000003">
    <property type="protein sequence ID" value="MBD8891326.1"/>
    <property type="molecule type" value="Genomic_DNA"/>
</dbReference>
<dbReference type="RefSeq" id="WP_192147457.1">
    <property type="nucleotide sequence ID" value="NZ_JACYXI010000003.1"/>
</dbReference>
<reference evidence="2" key="1">
    <citation type="submission" date="2020-09" db="EMBL/GenBank/DDBJ databases">
        <title>The genome sequence of strain Labrenzia suaedae 4C16A.</title>
        <authorList>
            <person name="Liu Y."/>
        </authorList>
    </citation>
    <scope>NUCLEOTIDE SEQUENCE [LARGE SCALE GENOMIC DNA]</scope>
    <source>
        <strain evidence="2">4C16A</strain>
    </source>
</reference>
<proteinExistence type="predicted"/>
<protein>
    <submittedName>
        <fullName evidence="1">Uncharacterized protein</fullName>
    </submittedName>
</protein>
<dbReference type="Proteomes" id="UP000632063">
    <property type="component" value="Unassembled WGS sequence"/>
</dbReference>
<organism evidence="1 2">
    <name type="scientific">Roseibium litorale</name>
    <dbReference type="NCBI Taxonomy" id="2803841"/>
    <lineage>
        <taxon>Bacteria</taxon>
        <taxon>Pseudomonadati</taxon>
        <taxon>Pseudomonadota</taxon>
        <taxon>Alphaproteobacteria</taxon>
        <taxon>Hyphomicrobiales</taxon>
        <taxon>Stappiaceae</taxon>
        <taxon>Roseibium</taxon>
    </lineage>
</organism>
<keyword evidence="2" id="KW-1185">Reference proteome</keyword>
<gene>
    <name evidence="1" type="ORF">IG616_07200</name>
</gene>
<evidence type="ECO:0000313" key="1">
    <source>
        <dbReference type="EMBL" id="MBD8891326.1"/>
    </source>
</evidence>
<sequence length="88" mass="9821">MTVLPGKLEENLAQLRRLSSEIRRLARDQGNPAARLNLLLLKRDLQDLLREMRAGKTEVSSTQSRAHSASRVAGAYAVQAQRIKTKTP</sequence>
<comment type="caution">
    <text evidence="1">The sequence shown here is derived from an EMBL/GenBank/DDBJ whole genome shotgun (WGS) entry which is preliminary data.</text>
</comment>